<sequence>MNEQRATTVTAAPATTWRLAHSVDEALRVDRVAGLHTDRLRIAMPESDELAERLETLAAELDTLREPVSELLFALVPQLEDDKELRRAALGARRQTQKPAPKPLEAAATDALAEQLGDADDRARLRRWAELLGEHAAVTASAEDTFKRELAAATDTLEALRTDEEFLTAVADASPAFAAAPGKNSLTPTRHTTRSILAYAGRSAFKPSPFGRLTRVGYAQGTTAPDREVAEISHSYAAAWLDVIARDEYGCHSLEVEALDTGGLDPREAPIAVGHLSESTDFVWRRTATVQLRGESELLDTLHQLGRMSVHELLEQIGGEQAFDTYLQLLDTGLLRPVAPWSASDHAALVTLCERLESAVPLHPIAAELRGILGDTRVMLRARGRERGRIRAELQRTAERALASRGVGKGRRRFEVYLDVAPREVARPLPSAIVPELDAFAAECAPKARTGAYRIVVDDFVARYGVGGTAPSLWAWLTRAGLDDGLQQRFTSGEASAPDVTSRSRPRGASMPRPSAVFALQLAEGNEPLAVINQILPGQGGLVTRFSRLHDGPDGLGGGIRDRAEALTAPAVPFEVVPSADVNGMQAAAAGTLAPLVWPTAQPVHAHPADAVRVDALRASHDPASDSIIITDAQGMVRAPLYLGLVPAHLGDGPERILSVLADPWHRPRVGMPVYPILGDAEEIRQFARRQHGGLVLRRAAWTVPLGQLPEHPGDTAELVRAVGAWRRAHGMPNEVFVRVVRTRMSLEPNARKPVWIDLRSAHAIEHLFSLFDDETAGFEFTEALPASDEHPRGGDGRRRAVEHLVFVDWQEGVPK</sequence>
<reference evidence="2" key="1">
    <citation type="submission" date="2022-05" db="EMBL/GenBank/DDBJ databases">
        <title>Complete genome sequence of toluene-degrading Gulosibacter sediminis strain ACHW.36C.</title>
        <authorList>
            <person name="Wai A.C."/>
            <person name="Lai G.K."/>
            <person name="Griffin S.D."/>
            <person name="Leung F.C."/>
        </authorList>
    </citation>
    <scope>NUCLEOTIDE SEQUENCE [LARGE SCALE GENOMIC DNA]</scope>
    <source>
        <strain evidence="2">ACHW.36C</strain>
    </source>
</reference>
<proteinExistence type="predicted"/>
<dbReference type="EMBL" id="CP097160">
    <property type="protein sequence ID" value="UQN14989.1"/>
    <property type="molecule type" value="Genomic_DNA"/>
</dbReference>
<evidence type="ECO:0008006" key="3">
    <source>
        <dbReference type="Google" id="ProtNLM"/>
    </source>
</evidence>
<feature type="region of interest" description="Disordered" evidence="1">
    <location>
        <begin position="490"/>
        <end position="512"/>
    </location>
</feature>
<evidence type="ECO:0000256" key="1">
    <source>
        <dbReference type="SAM" id="MobiDB-lite"/>
    </source>
</evidence>
<organism evidence="2">
    <name type="scientific">Gulosibacter sediminis</name>
    <dbReference type="NCBI Taxonomy" id="1729695"/>
    <lineage>
        <taxon>Bacteria</taxon>
        <taxon>Bacillati</taxon>
        <taxon>Actinomycetota</taxon>
        <taxon>Actinomycetes</taxon>
        <taxon>Micrococcales</taxon>
        <taxon>Microbacteriaceae</taxon>
        <taxon>Gulosibacter</taxon>
    </lineage>
</organism>
<gene>
    <name evidence="2" type="ORF">M3M28_00535</name>
</gene>
<feature type="compositionally biased region" description="Polar residues" evidence="1">
    <location>
        <begin position="490"/>
        <end position="503"/>
    </location>
</feature>
<protein>
    <recommendedName>
        <fullName evidence="3">Lantibiotic dehydratase N-terminal domain-containing protein</fullName>
    </recommendedName>
</protein>
<accession>A0ABY4MY88</accession>
<evidence type="ECO:0000313" key="2">
    <source>
        <dbReference type="EMBL" id="UQN14989.1"/>
    </source>
</evidence>
<name>A0ABY4MY88_9MICO</name>